<name>A0AAV7Q5L2_PLEWA</name>
<proteinExistence type="predicted"/>
<evidence type="ECO:0000256" key="1">
    <source>
        <dbReference type="SAM" id="MobiDB-lite"/>
    </source>
</evidence>
<feature type="region of interest" description="Disordered" evidence="1">
    <location>
        <begin position="23"/>
        <end position="58"/>
    </location>
</feature>
<feature type="non-terminal residue" evidence="2">
    <location>
        <position position="58"/>
    </location>
</feature>
<comment type="caution">
    <text evidence="2">The sequence shown here is derived from an EMBL/GenBank/DDBJ whole genome shotgun (WGS) entry which is preliminary data.</text>
</comment>
<gene>
    <name evidence="2" type="ORF">NDU88_002007</name>
</gene>
<accession>A0AAV7Q5L2</accession>
<dbReference type="EMBL" id="JANPWB010000010">
    <property type="protein sequence ID" value="KAJ1135569.1"/>
    <property type="molecule type" value="Genomic_DNA"/>
</dbReference>
<dbReference type="Proteomes" id="UP001066276">
    <property type="component" value="Chromosome 6"/>
</dbReference>
<feature type="non-terminal residue" evidence="2">
    <location>
        <position position="1"/>
    </location>
</feature>
<organism evidence="2 3">
    <name type="scientific">Pleurodeles waltl</name>
    <name type="common">Iberian ribbed newt</name>
    <dbReference type="NCBI Taxonomy" id="8319"/>
    <lineage>
        <taxon>Eukaryota</taxon>
        <taxon>Metazoa</taxon>
        <taxon>Chordata</taxon>
        <taxon>Craniata</taxon>
        <taxon>Vertebrata</taxon>
        <taxon>Euteleostomi</taxon>
        <taxon>Amphibia</taxon>
        <taxon>Batrachia</taxon>
        <taxon>Caudata</taxon>
        <taxon>Salamandroidea</taxon>
        <taxon>Salamandridae</taxon>
        <taxon>Pleurodelinae</taxon>
        <taxon>Pleurodeles</taxon>
    </lineage>
</organism>
<reference evidence="2" key="1">
    <citation type="journal article" date="2022" name="bioRxiv">
        <title>Sequencing and chromosome-scale assembly of the giantPleurodeles waltlgenome.</title>
        <authorList>
            <person name="Brown T."/>
            <person name="Elewa A."/>
            <person name="Iarovenko S."/>
            <person name="Subramanian E."/>
            <person name="Araus A.J."/>
            <person name="Petzold A."/>
            <person name="Susuki M."/>
            <person name="Suzuki K.-i.T."/>
            <person name="Hayashi T."/>
            <person name="Toyoda A."/>
            <person name="Oliveira C."/>
            <person name="Osipova E."/>
            <person name="Leigh N.D."/>
            <person name="Simon A."/>
            <person name="Yun M.H."/>
        </authorList>
    </citation>
    <scope>NUCLEOTIDE SEQUENCE</scope>
    <source>
        <strain evidence="2">20211129_DDA</strain>
        <tissue evidence="2">Liver</tissue>
    </source>
</reference>
<feature type="compositionally biased region" description="Basic and acidic residues" evidence="1">
    <location>
        <begin position="49"/>
        <end position="58"/>
    </location>
</feature>
<protein>
    <submittedName>
        <fullName evidence="2">Uncharacterized protein</fullName>
    </submittedName>
</protein>
<keyword evidence="3" id="KW-1185">Reference proteome</keyword>
<evidence type="ECO:0000313" key="3">
    <source>
        <dbReference type="Proteomes" id="UP001066276"/>
    </source>
</evidence>
<dbReference type="AlphaFoldDB" id="A0AAV7Q5L2"/>
<sequence length="58" mass="6263">GTNGQSTLRGALLVAESHFLQEPEGPMDRVHSGEPCLWQSNFSQASEGPMDRVHSGEP</sequence>
<evidence type="ECO:0000313" key="2">
    <source>
        <dbReference type="EMBL" id="KAJ1135569.1"/>
    </source>
</evidence>